<dbReference type="Gene3D" id="2.60.40.380">
    <property type="entry name" value="Purple acid phosphatase-like, N-terminal"/>
    <property type="match status" value="1"/>
</dbReference>
<dbReference type="PANTHER" id="PTHR45867">
    <property type="entry name" value="PURPLE ACID PHOSPHATASE"/>
    <property type="match status" value="1"/>
</dbReference>
<feature type="domain" description="Purple acid phosphatase N-terminal" evidence="5">
    <location>
        <begin position="1"/>
        <end position="75"/>
    </location>
</feature>
<protein>
    <recommendedName>
        <fullName evidence="2">Purple acid phosphatase</fullName>
        <ecNumber evidence="2">3.1.3.2</ecNumber>
    </recommendedName>
</protein>
<dbReference type="PANTHER" id="PTHR45867:SF3">
    <property type="entry name" value="ACID PHOSPHATASE TYPE 7"/>
    <property type="match status" value="1"/>
</dbReference>
<dbReference type="AlphaFoldDB" id="A0A7S0L111"/>
<proteinExistence type="inferred from homology"/>
<dbReference type="InterPro" id="IPR015914">
    <property type="entry name" value="PAPs_N"/>
</dbReference>
<dbReference type="Gene3D" id="3.60.21.10">
    <property type="match status" value="1"/>
</dbReference>
<accession>A0A7S0L111</accession>
<dbReference type="Pfam" id="PF00149">
    <property type="entry name" value="Metallophos"/>
    <property type="match status" value="1"/>
</dbReference>
<evidence type="ECO:0000256" key="1">
    <source>
        <dbReference type="ARBA" id="ARBA00022729"/>
    </source>
</evidence>
<reference evidence="6" key="1">
    <citation type="submission" date="2021-01" db="EMBL/GenBank/DDBJ databases">
        <authorList>
            <person name="Corre E."/>
            <person name="Pelletier E."/>
            <person name="Niang G."/>
            <person name="Scheremetjew M."/>
            <person name="Finn R."/>
            <person name="Kale V."/>
            <person name="Holt S."/>
            <person name="Cochrane G."/>
            <person name="Meng A."/>
            <person name="Brown T."/>
            <person name="Cohen L."/>
        </authorList>
    </citation>
    <scope>NUCLEOTIDE SEQUENCE</scope>
    <source>
        <strain evidence="6">PLY182g</strain>
    </source>
</reference>
<feature type="domain" description="Purple acid phosphatase C-terminal" evidence="4">
    <location>
        <begin position="354"/>
        <end position="412"/>
    </location>
</feature>
<dbReference type="Pfam" id="PF14008">
    <property type="entry name" value="Metallophos_C"/>
    <property type="match status" value="1"/>
</dbReference>
<keyword evidence="2" id="KW-0378">Hydrolase</keyword>
<evidence type="ECO:0000313" key="6">
    <source>
        <dbReference type="EMBL" id="CAD8598939.1"/>
    </source>
</evidence>
<evidence type="ECO:0000259" key="4">
    <source>
        <dbReference type="Pfam" id="PF14008"/>
    </source>
</evidence>
<dbReference type="InterPro" id="IPR008963">
    <property type="entry name" value="Purple_acid_Pase-like_N"/>
</dbReference>
<dbReference type="EMBL" id="HBEY01004680">
    <property type="protein sequence ID" value="CAD8598939.1"/>
    <property type="molecule type" value="Transcribed_RNA"/>
</dbReference>
<dbReference type="SUPFAM" id="SSF56300">
    <property type="entry name" value="Metallo-dependent phosphatases"/>
    <property type="match status" value="1"/>
</dbReference>
<dbReference type="InterPro" id="IPR025733">
    <property type="entry name" value="PAPs_C"/>
</dbReference>
<sequence length="417" mass="45385">MRVQWSTSKAVNASIVQFGKSAKLGGHASGGARQYLAEFGWHHSALLPGPLAAGATYFYRVGDGVSAWSRVLSFVAPAVMAGPDVPVALSIFGDMGYQNSSTRPMFIALEGLAKHWSASFTYEMLRGQIDRGEVNGVWHLGDVGYADDSWAHSLNSFAYEANYNGYMRWLEPIAARVPYIVSPGNHESECYSPACMLNPHAWVRPLSNFSAFNSRWTMPFAKAHGATSNMWYSFDLGPLHVVSLNSETDWKGAGEETTGDSHLKEFPAGSFGREGEYLAWLEDDLSRAAQARAAGGGPAWIVTGSHRPYDELERSHGALFRRYGVDAYFGGHHHSYTREAHRYDGGSNETLLAVVVGGAGCDEMAQVPKSNQTGMGRASFHAARYAAGVLKANKTTLTWRLLDSADGSLLDEVALTR</sequence>
<comment type="similarity">
    <text evidence="2">Belongs to the metallophosphoesterase superfamily. Purple acid phosphatase family.</text>
</comment>
<comment type="catalytic activity">
    <reaction evidence="2">
        <text>a phosphate monoester + H2O = an alcohol + phosphate</text>
        <dbReference type="Rhea" id="RHEA:15017"/>
        <dbReference type="ChEBI" id="CHEBI:15377"/>
        <dbReference type="ChEBI" id="CHEBI:30879"/>
        <dbReference type="ChEBI" id="CHEBI:43474"/>
        <dbReference type="ChEBI" id="CHEBI:67140"/>
        <dbReference type="EC" id="3.1.3.2"/>
    </reaction>
</comment>
<evidence type="ECO:0000259" key="5">
    <source>
        <dbReference type="Pfam" id="PF16656"/>
    </source>
</evidence>
<dbReference type="InterPro" id="IPR004843">
    <property type="entry name" value="Calcineurin-like_PHP"/>
</dbReference>
<dbReference type="EC" id="3.1.3.2" evidence="2"/>
<gene>
    <name evidence="6" type="ORF">CPEL01642_LOCUS2269</name>
</gene>
<dbReference type="InterPro" id="IPR029052">
    <property type="entry name" value="Metallo-depent_PP-like"/>
</dbReference>
<dbReference type="GO" id="GO:0046872">
    <property type="term" value="F:metal ion binding"/>
    <property type="evidence" value="ECO:0007669"/>
    <property type="project" value="InterPro"/>
</dbReference>
<dbReference type="Pfam" id="PF16656">
    <property type="entry name" value="Pur_ac_phosph_N"/>
    <property type="match status" value="1"/>
</dbReference>
<feature type="domain" description="Calcineurin-like phosphoesterase" evidence="3">
    <location>
        <begin position="115"/>
        <end position="336"/>
    </location>
</feature>
<evidence type="ECO:0000259" key="3">
    <source>
        <dbReference type="Pfam" id="PF00149"/>
    </source>
</evidence>
<dbReference type="SUPFAM" id="SSF49363">
    <property type="entry name" value="Purple acid phosphatase, N-terminal domain"/>
    <property type="match status" value="1"/>
</dbReference>
<keyword evidence="1" id="KW-0732">Signal</keyword>
<organism evidence="6">
    <name type="scientific">Coccolithus braarudii</name>
    <dbReference type="NCBI Taxonomy" id="221442"/>
    <lineage>
        <taxon>Eukaryota</taxon>
        <taxon>Haptista</taxon>
        <taxon>Haptophyta</taxon>
        <taxon>Prymnesiophyceae</taxon>
        <taxon>Coccolithales</taxon>
        <taxon>Coccolithaceae</taxon>
        <taxon>Coccolithus</taxon>
    </lineage>
</organism>
<name>A0A7S0L111_9EUKA</name>
<evidence type="ECO:0000256" key="2">
    <source>
        <dbReference type="RuleBase" id="RU361203"/>
    </source>
</evidence>
<dbReference type="GO" id="GO:0003993">
    <property type="term" value="F:acid phosphatase activity"/>
    <property type="evidence" value="ECO:0007669"/>
    <property type="project" value="UniProtKB-EC"/>
</dbReference>